<evidence type="ECO:0000256" key="2">
    <source>
        <dbReference type="ARBA" id="ARBA00022803"/>
    </source>
</evidence>
<dbReference type="AlphaFoldDB" id="A0A1F7X6T4"/>
<dbReference type="Gene3D" id="1.25.40.10">
    <property type="entry name" value="Tetratricopeptide repeat domain"/>
    <property type="match status" value="1"/>
</dbReference>
<sequence>MPKKLPDSIRNMPNFREMRAMGIEWAAKKVLEKDYEEAKRLFTKVLEISPNDAQVLCLLANVFILEGNFIKAEEWLDKALRTNPNYPWASYHMGVVYHELGEFEKSIKMYEKALEHFSNSDKDEIADTYQNLGCSLWEGKRREDAIEAWKTSLKFNPKQRFAKKNLKEFTNEYGKPSVPKFDDYYAFTDIKNKEYLASKGKEDFDDIKEANFVLHKSGDAWNDKIIAKYGAKLDRMKTKDKVKLFKETKVF</sequence>
<dbReference type="PANTHER" id="PTHR44858:SF1">
    <property type="entry name" value="UDP-N-ACETYLGLUCOSAMINE--PEPTIDE N-ACETYLGLUCOSAMINYLTRANSFERASE SPINDLY-RELATED"/>
    <property type="match status" value="1"/>
</dbReference>
<protein>
    <submittedName>
        <fullName evidence="4">Uncharacterized protein</fullName>
    </submittedName>
</protein>
<accession>A0A1F7X6T4</accession>
<keyword evidence="2 3" id="KW-0802">TPR repeat</keyword>
<feature type="repeat" description="TPR" evidence="3">
    <location>
        <begin position="87"/>
        <end position="120"/>
    </location>
</feature>
<reference evidence="4 5" key="1">
    <citation type="journal article" date="2016" name="Nat. Commun.">
        <title>Thousands of microbial genomes shed light on interconnected biogeochemical processes in an aquifer system.</title>
        <authorList>
            <person name="Anantharaman K."/>
            <person name="Brown C.T."/>
            <person name="Hug L.A."/>
            <person name="Sharon I."/>
            <person name="Castelle C.J."/>
            <person name="Probst A.J."/>
            <person name="Thomas B.C."/>
            <person name="Singh A."/>
            <person name="Wilkins M.J."/>
            <person name="Karaoz U."/>
            <person name="Brodie E.L."/>
            <person name="Williams K.H."/>
            <person name="Hubbard S.S."/>
            <person name="Banfield J.F."/>
        </authorList>
    </citation>
    <scope>NUCLEOTIDE SEQUENCE [LARGE SCALE GENOMIC DNA]</scope>
</reference>
<organism evidence="4 5">
    <name type="scientific">Candidatus Woesebacteria bacterium RBG_16_34_12</name>
    <dbReference type="NCBI Taxonomy" id="1802480"/>
    <lineage>
        <taxon>Bacteria</taxon>
        <taxon>Candidatus Woeseibacteriota</taxon>
    </lineage>
</organism>
<dbReference type="PANTHER" id="PTHR44858">
    <property type="entry name" value="TETRATRICOPEPTIDE REPEAT PROTEIN 6"/>
    <property type="match status" value="1"/>
</dbReference>
<proteinExistence type="predicted"/>
<dbReference type="InterPro" id="IPR019734">
    <property type="entry name" value="TPR_rpt"/>
</dbReference>
<dbReference type="Pfam" id="PF13424">
    <property type="entry name" value="TPR_12"/>
    <property type="match status" value="1"/>
</dbReference>
<evidence type="ECO:0000313" key="4">
    <source>
        <dbReference type="EMBL" id="OGM10737.1"/>
    </source>
</evidence>
<dbReference type="SMART" id="SM00028">
    <property type="entry name" value="TPR"/>
    <property type="match status" value="4"/>
</dbReference>
<dbReference type="Proteomes" id="UP000177053">
    <property type="component" value="Unassembled WGS sequence"/>
</dbReference>
<dbReference type="PROSITE" id="PS50005">
    <property type="entry name" value="TPR"/>
    <property type="match status" value="3"/>
</dbReference>
<evidence type="ECO:0000256" key="3">
    <source>
        <dbReference type="PROSITE-ProRule" id="PRU00339"/>
    </source>
</evidence>
<dbReference type="Pfam" id="PF14559">
    <property type="entry name" value="TPR_19"/>
    <property type="match status" value="1"/>
</dbReference>
<evidence type="ECO:0000256" key="1">
    <source>
        <dbReference type="ARBA" id="ARBA00022737"/>
    </source>
</evidence>
<name>A0A1F7X6T4_9BACT</name>
<comment type="caution">
    <text evidence="4">The sequence shown here is derived from an EMBL/GenBank/DDBJ whole genome shotgun (WGS) entry which is preliminary data.</text>
</comment>
<feature type="repeat" description="TPR" evidence="3">
    <location>
        <begin position="53"/>
        <end position="86"/>
    </location>
</feature>
<dbReference type="EMBL" id="MGFS01000030">
    <property type="protein sequence ID" value="OGM10737.1"/>
    <property type="molecule type" value="Genomic_DNA"/>
</dbReference>
<feature type="repeat" description="TPR" evidence="3">
    <location>
        <begin position="126"/>
        <end position="159"/>
    </location>
</feature>
<evidence type="ECO:0000313" key="5">
    <source>
        <dbReference type="Proteomes" id="UP000177053"/>
    </source>
</evidence>
<dbReference type="SUPFAM" id="SSF48452">
    <property type="entry name" value="TPR-like"/>
    <property type="match status" value="1"/>
</dbReference>
<dbReference type="InterPro" id="IPR050498">
    <property type="entry name" value="Ycf3"/>
</dbReference>
<gene>
    <name evidence="4" type="ORF">A2Z22_00775</name>
</gene>
<dbReference type="InterPro" id="IPR011990">
    <property type="entry name" value="TPR-like_helical_dom_sf"/>
</dbReference>
<keyword evidence="1" id="KW-0677">Repeat</keyword>